<accession>A0A9P9DFM2</accession>
<reference evidence="1" key="1">
    <citation type="journal article" date="2021" name="Nat. Commun.">
        <title>Genetic determinants of endophytism in the Arabidopsis root mycobiome.</title>
        <authorList>
            <person name="Mesny F."/>
            <person name="Miyauchi S."/>
            <person name="Thiergart T."/>
            <person name="Pickel B."/>
            <person name="Atanasova L."/>
            <person name="Karlsson M."/>
            <person name="Huettel B."/>
            <person name="Barry K.W."/>
            <person name="Haridas S."/>
            <person name="Chen C."/>
            <person name="Bauer D."/>
            <person name="Andreopoulos W."/>
            <person name="Pangilinan J."/>
            <person name="LaButti K."/>
            <person name="Riley R."/>
            <person name="Lipzen A."/>
            <person name="Clum A."/>
            <person name="Drula E."/>
            <person name="Henrissat B."/>
            <person name="Kohler A."/>
            <person name="Grigoriev I.V."/>
            <person name="Martin F.M."/>
            <person name="Hacquard S."/>
        </authorList>
    </citation>
    <scope>NUCLEOTIDE SEQUENCE</scope>
    <source>
        <strain evidence="1">MPI-CAGE-AT-0147</strain>
    </source>
</reference>
<gene>
    <name evidence="1" type="ORF">EDB81DRAFT_606846</name>
</gene>
<feature type="non-terminal residue" evidence="1">
    <location>
        <position position="68"/>
    </location>
</feature>
<dbReference type="AlphaFoldDB" id="A0A9P9DFM2"/>
<feature type="non-terminal residue" evidence="1">
    <location>
        <position position="1"/>
    </location>
</feature>
<name>A0A9P9DFM2_9HYPO</name>
<dbReference type="Proteomes" id="UP000738349">
    <property type="component" value="Unassembled WGS sequence"/>
</dbReference>
<evidence type="ECO:0000313" key="1">
    <source>
        <dbReference type="EMBL" id="KAH7118378.1"/>
    </source>
</evidence>
<protein>
    <submittedName>
        <fullName evidence="1">Uncharacterized protein</fullName>
    </submittedName>
</protein>
<sequence length="68" mass="7721">FWDNFLYPANLEQAQVVNSTFFAENVQGRVDITGNFPGRELNTEYLFGLFTDPNSVSLLNVPVSYEIT</sequence>
<organism evidence="1 2">
    <name type="scientific">Dactylonectria macrodidyma</name>
    <dbReference type="NCBI Taxonomy" id="307937"/>
    <lineage>
        <taxon>Eukaryota</taxon>
        <taxon>Fungi</taxon>
        <taxon>Dikarya</taxon>
        <taxon>Ascomycota</taxon>
        <taxon>Pezizomycotina</taxon>
        <taxon>Sordariomycetes</taxon>
        <taxon>Hypocreomycetidae</taxon>
        <taxon>Hypocreales</taxon>
        <taxon>Nectriaceae</taxon>
        <taxon>Dactylonectria</taxon>
    </lineage>
</organism>
<dbReference type="EMBL" id="JAGMUV010000027">
    <property type="protein sequence ID" value="KAH7118378.1"/>
    <property type="molecule type" value="Genomic_DNA"/>
</dbReference>
<comment type="caution">
    <text evidence="1">The sequence shown here is derived from an EMBL/GenBank/DDBJ whole genome shotgun (WGS) entry which is preliminary data.</text>
</comment>
<evidence type="ECO:0000313" key="2">
    <source>
        <dbReference type="Proteomes" id="UP000738349"/>
    </source>
</evidence>
<keyword evidence="2" id="KW-1185">Reference proteome</keyword>
<proteinExistence type="predicted"/>
<dbReference type="OrthoDB" id="10010954at2759"/>